<evidence type="ECO:0000256" key="1">
    <source>
        <dbReference type="ARBA" id="ARBA00004453"/>
    </source>
</evidence>
<keyword evidence="3" id="KW-0963">Cytoplasm</keyword>
<dbReference type="InterPro" id="IPR027444">
    <property type="entry name" value="H-NS_C_dom"/>
</dbReference>
<dbReference type="Pfam" id="PF00816">
    <property type="entry name" value="Histone_HNS"/>
    <property type="match status" value="1"/>
</dbReference>
<dbReference type="SMART" id="SM00528">
    <property type="entry name" value="HNS"/>
    <property type="match status" value="1"/>
</dbReference>
<dbReference type="Gene3D" id="4.10.430.10">
    <property type="entry name" value="Histone-like protein H-NS, C-terminal domain"/>
    <property type="match status" value="1"/>
</dbReference>
<sequence length="120" mass="12833">MNNLIDIQSQIEKLQKQASEIKAKEFHSTVQDILAKMQAFGITVKDLQGAKPAKAVKGVRGKKAATAKSPKASKTAGVAVAPKYRGPNGETWSGRGLTPKWLSTLIAQGQTKESFAINAQ</sequence>
<protein>
    <submittedName>
        <fullName evidence="6">DNA-binding protein H-NS</fullName>
    </submittedName>
</protein>
<dbReference type="RefSeq" id="WP_310340517.1">
    <property type="nucleotide sequence ID" value="NZ_JAVDXO010000002.1"/>
</dbReference>
<keyword evidence="7" id="KW-1185">Reference proteome</keyword>
<comment type="similarity">
    <text evidence="2">Belongs to the histone-like protein H-NS family.</text>
</comment>
<name>A0ABU1ZKD9_9BURK</name>
<dbReference type="GO" id="GO:0003677">
    <property type="term" value="F:DNA binding"/>
    <property type="evidence" value="ECO:0007669"/>
    <property type="project" value="UniProtKB-KW"/>
</dbReference>
<dbReference type="PANTHER" id="PTHR38097:SF2">
    <property type="entry name" value="DNA-BINDING PROTEIN STPA"/>
    <property type="match status" value="1"/>
</dbReference>
<gene>
    <name evidence="6" type="ORF">J2X15_001298</name>
</gene>
<comment type="caution">
    <text evidence="6">The sequence shown here is derived from an EMBL/GenBank/DDBJ whole genome shotgun (WGS) entry which is preliminary data.</text>
</comment>
<proteinExistence type="inferred from homology"/>
<dbReference type="EMBL" id="JAVDXO010000002">
    <property type="protein sequence ID" value="MDR7306020.1"/>
    <property type="molecule type" value="Genomic_DNA"/>
</dbReference>
<comment type="subcellular location">
    <subcellularLocation>
        <location evidence="1">Cytoplasm</location>
        <location evidence="1">Nucleoid</location>
    </subcellularLocation>
</comment>
<keyword evidence="4 6" id="KW-0238">DNA-binding</keyword>
<dbReference type="InterPro" id="IPR037150">
    <property type="entry name" value="H-NS_C_dom_sf"/>
</dbReference>
<reference evidence="6 7" key="1">
    <citation type="submission" date="2023-07" db="EMBL/GenBank/DDBJ databases">
        <title>Sorghum-associated microbial communities from plants grown in Nebraska, USA.</title>
        <authorList>
            <person name="Schachtman D."/>
        </authorList>
    </citation>
    <scope>NUCLEOTIDE SEQUENCE [LARGE SCALE GENOMIC DNA]</scope>
    <source>
        <strain evidence="6 7">BE308</strain>
    </source>
</reference>
<dbReference type="PANTHER" id="PTHR38097">
    <property type="match status" value="1"/>
</dbReference>
<dbReference type="Proteomes" id="UP001268089">
    <property type="component" value="Unassembled WGS sequence"/>
</dbReference>
<evidence type="ECO:0000256" key="4">
    <source>
        <dbReference type="ARBA" id="ARBA00023125"/>
    </source>
</evidence>
<evidence type="ECO:0000259" key="5">
    <source>
        <dbReference type="SMART" id="SM00528"/>
    </source>
</evidence>
<evidence type="ECO:0000313" key="7">
    <source>
        <dbReference type="Proteomes" id="UP001268089"/>
    </source>
</evidence>
<feature type="domain" description="DNA-binding protein H-NS-like C-terminal" evidence="5">
    <location>
        <begin position="74"/>
        <end position="117"/>
    </location>
</feature>
<evidence type="ECO:0000256" key="3">
    <source>
        <dbReference type="ARBA" id="ARBA00022490"/>
    </source>
</evidence>
<evidence type="ECO:0000313" key="6">
    <source>
        <dbReference type="EMBL" id="MDR7306020.1"/>
    </source>
</evidence>
<accession>A0ABU1ZKD9</accession>
<evidence type="ECO:0000256" key="2">
    <source>
        <dbReference type="ARBA" id="ARBA00010610"/>
    </source>
</evidence>
<dbReference type="SUPFAM" id="SSF81273">
    <property type="entry name" value="H-NS histone-like proteins"/>
    <property type="match status" value="1"/>
</dbReference>
<organism evidence="6 7">
    <name type="scientific">Rhodoferax saidenbachensis</name>
    <dbReference type="NCBI Taxonomy" id="1484693"/>
    <lineage>
        <taxon>Bacteria</taxon>
        <taxon>Pseudomonadati</taxon>
        <taxon>Pseudomonadota</taxon>
        <taxon>Betaproteobacteria</taxon>
        <taxon>Burkholderiales</taxon>
        <taxon>Comamonadaceae</taxon>
        <taxon>Rhodoferax</taxon>
    </lineage>
</organism>